<proteinExistence type="predicted"/>
<evidence type="ECO:0000313" key="3">
    <source>
        <dbReference type="Proteomes" id="UP000078046"/>
    </source>
</evidence>
<dbReference type="AlphaFoldDB" id="A0A177AUL9"/>
<sequence>MERKFGQQEPLINFYEKLSQPVDKWLQMLDIFLALQYGPSEITKIAVYKICLGMLALSRLDEEIQTKKSVKPTFDDMTNVIKIWENSNNLSQICLNFESMHNYNFNHVNSVKDYQILSKKNFLDAVLQKISHFMLSVRQGNLYVISVVTKDLYHLCNIGASSKESSVRNFDEQFTTISSPLPICHDAGLLRDTDYTILSNVKLNNLKAKPTPKTNCGDDNQKVTIAHRIIPQTLNYQRKINYKSVFEAMENVKERLLCLTPDKGYGDDPIILINNALFIILSLFNVFSEAFIIFTLESEFS</sequence>
<keyword evidence="1" id="KW-0472">Membrane</keyword>
<protein>
    <submittedName>
        <fullName evidence="2">Uncharacterized protein</fullName>
    </submittedName>
</protein>
<comment type="caution">
    <text evidence="2">The sequence shown here is derived from an EMBL/GenBank/DDBJ whole genome shotgun (WGS) entry which is preliminary data.</text>
</comment>
<keyword evidence="3" id="KW-1185">Reference proteome</keyword>
<keyword evidence="1" id="KW-1133">Transmembrane helix</keyword>
<keyword evidence="1" id="KW-0812">Transmembrane</keyword>
<reference evidence="2 3" key="1">
    <citation type="submission" date="2016-04" db="EMBL/GenBank/DDBJ databases">
        <title>The genome of Intoshia linei affirms orthonectids as highly simplified spiralians.</title>
        <authorList>
            <person name="Mikhailov K.V."/>
            <person name="Slusarev G.S."/>
            <person name="Nikitin M.A."/>
            <person name="Logacheva M.D."/>
            <person name="Penin A."/>
            <person name="Aleoshin V."/>
            <person name="Panchin Y.V."/>
        </authorList>
    </citation>
    <scope>NUCLEOTIDE SEQUENCE [LARGE SCALE GENOMIC DNA]</scope>
    <source>
        <strain evidence="2">Intl2013</strain>
        <tissue evidence="2">Whole animal</tissue>
    </source>
</reference>
<accession>A0A177AUL9</accession>
<gene>
    <name evidence="2" type="ORF">A3Q56_07198</name>
</gene>
<name>A0A177AUL9_9BILA</name>
<evidence type="ECO:0000256" key="1">
    <source>
        <dbReference type="SAM" id="Phobius"/>
    </source>
</evidence>
<dbReference type="Proteomes" id="UP000078046">
    <property type="component" value="Unassembled WGS sequence"/>
</dbReference>
<feature type="transmembrane region" description="Helical" evidence="1">
    <location>
        <begin position="276"/>
        <end position="296"/>
    </location>
</feature>
<evidence type="ECO:0000313" key="2">
    <source>
        <dbReference type="EMBL" id="OAF65083.1"/>
    </source>
</evidence>
<dbReference type="EMBL" id="LWCA01001457">
    <property type="protein sequence ID" value="OAF65083.1"/>
    <property type="molecule type" value="Genomic_DNA"/>
</dbReference>
<organism evidence="2 3">
    <name type="scientific">Intoshia linei</name>
    <dbReference type="NCBI Taxonomy" id="1819745"/>
    <lineage>
        <taxon>Eukaryota</taxon>
        <taxon>Metazoa</taxon>
        <taxon>Spiralia</taxon>
        <taxon>Lophotrochozoa</taxon>
        <taxon>Mesozoa</taxon>
        <taxon>Orthonectida</taxon>
        <taxon>Rhopaluridae</taxon>
        <taxon>Intoshia</taxon>
    </lineage>
</organism>